<keyword evidence="2" id="KW-0547">Nucleotide-binding</keyword>
<evidence type="ECO:0000259" key="5">
    <source>
        <dbReference type="PROSITE" id="PS50011"/>
    </source>
</evidence>
<organism evidence="6 7">
    <name type="scientific">Eiseniibacteriota bacterium</name>
    <dbReference type="NCBI Taxonomy" id="2212470"/>
    <lineage>
        <taxon>Bacteria</taxon>
        <taxon>Candidatus Eiseniibacteriota</taxon>
    </lineage>
</organism>
<proteinExistence type="predicted"/>
<keyword evidence="4" id="KW-0067">ATP-binding</keyword>
<dbReference type="InterPro" id="IPR011009">
    <property type="entry name" value="Kinase-like_dom_sf"/>
</dbReference>
<keyword evidence="6" id="KW-0723">Serine/threonine-protein kinase</keyword>
<dbReference type="Proteomes" id="UP000319836">
    <property type="component" value="Unassembled WGS sequence"/>
</dbReference>
<dbReference type="Gene3D" id="1.10.510.10">
    <property type="entry name" value="Transferase(Phosphotransferase) domain 1"/>
    <property type="match status" value="1"/>
</dbReference>
<evidence type="ECO:0000313" key="6">
    <source>
        <dbReference type="EMBL" id="TMQ71822.1"/>
    </source>
</evidence>
<dbReference type="PROSITE" id="PS50011">
    <property type="entry name" value="PROTEIN_KINASE_DOM"/>
    <property type="match status" value="1"/>
</dbReference>
<evidence type="ECO:0000256" key="2">
    <source>
        <dbReference type="ARBA" id="ARBA00022741"/>
    </source>
</evidence>
<dbReference type="PANTHER" id="PTHR43289:SF6">
    <property type="entry name" value="SERINE_THREONINE-PROTEIN KINASE NEKL-3"/>
    <property type="match status" value="1"/>
</dbReference>
<dbReference type="CDD" id="cd14014">
    <property type="entry name" value="STKc_PknB_like"/>
    <property type="match status" value="1"/>
</dbReference>
<name>A0A538U7E5_UNCEI</name>
<dbReference type="EMBL" id="VBPA01000099">
    <property type="protein sequence ID" value="TMQ71822.1"/>
    <property type="molecule type" value="Genomic_DNA"/>
</dbReference>
<feature type="domain" description="Protein kinase" evidence="5">
    <location>
        <begin position="11"/>
        <end position="272"/>
    </location>
</feature>
<comment type="caution">
    <text evidence="6">The sequence shown here is derived from an EMBL/GenBank/DDBJ whole genome shotgun (WGS) entry which is preliminary data.</text>
</comment>
<evidence type="ECO:0000313" key="7">
    <source>
        <dbReference type="Proteomes" id="UP000319836"/>
    </source>
</evidence>
<sequence length="653" mass="71927">MIVGRARIGRYELERHLASGGMAEVYEARDAETRARVALKIPHDGEEIWEAERTGAALQIELSTRDARVPRVYEIGDGEERFVAMEYVEGDDLSQRLAAGPLDWREATRIAIELCGVLATARSCAADSGSSGGIVHGDIKPRNLRVLPGGGIKVLDFGIAKLLRETRAETRNLFGSVPYSSPERLDRGHVDYHSDLWSVAVVLYEMLEGRRPFRAASDPELERAIRSGPRPEPLTRDLPGAFAAVIEKAFAPALADRYASAEGLEADLRTVLDRETDATRRTSLAMNGVDAARPVQAAPAPADVDATRRTESPAIAVDPDATRRTDATRSGPDATRRAMPVATAIDEPTRRTRAFAQAGEAIAPSAGAPAAPARARPNPTSVLARARRLPWKVIALLVVVLLVVREVQGVTAASDLRASLASRPRGDAPAVWQEYQRATSGRLFAHLSGIDGAVRDWMVSRADDLLSRYRSDTPTLYESGWRAAEALLQNAAAIDPGNRRIQARLEFCRAHRLRIAARDAKPPEEAMSRYDEAVSRFERAARLWPGWGDPEVGLAEIDAYGKRDPERTAEALDRAREDGYPLFDEEERRRHFDRIRDDCRHALEQYELVPSYPGVSRHIQELRQRLAEMEGAEQGPSPLHALENFFHSLGGSP</sequence>
<dbReference type="Pfam" id="PF00069">
    <property type="entry name" value="Pkinase"/>
    <property type="match status" value="1"/>
</dbReference>
<dbReference type="PANTHER" id="PTHR43289">
    <property type="entry name" value="MITOGEN-ACTIVATED PROTEIN KINASE KINASE KINASE 20-RELATED"/>
    <property type="match status" value="1"/>
</dbReference>
<dbReference type="GO" id="GO:0004674">
    <property type="term" value="F:protein serine/threonine kinase activity"/>
    <property type="evidence" value="ECO:0007669"/>
    <property type="project" value="UniProtKB-KW"/>
</dbReference>
<gene>
    <name evidence="6" type="ORF">E6K80_04445</name>
</gene>
<protein>
    <submittedName>
        <fullName evidence="6">Serine/threonine protein kinase</fullName>
    </submittedName>
</protein>
<dbReference type="AlphaFoldDB" id="A0A538U7E5"/>
<evidence type="ECO:0000256" key="1">
    <source>
        <dbReference type="ARBA" id="ARBA00022679"/>
    </source>
</evidence>
<keyword evidence="1" id="KW-0808">Transferase</keyword>
<evidence type="ECO:0000256" key="4">
    <source>
        <dbReference type="ARBA" id="ARBA00022840"/>
    </source>
</evidence>
<keyword evidence="3 6" id="KW-0418">Kinase</keyword>
<dbReference type="SMART" id="SM00220">
    <property type="entry name" value="S_TKc"/>
    <property type="match status" value="1"/>
</dbReference>
<reference evidence="6 7" key="1">
    <citation type="journal article" date="2019" name="Nat. Microbiol.">
        <title>Mediterranean grassland soil C-N compound turnover is dependent on rainfall and depth, and is mediated by genomically divergent microorganisms.</title>
        <authorList>
            <person name="Diamond S."/>
            <person name="Andeer P.F."/>
            <person name="Li Z."/>
            <person name="Crits-Christoph A."/>
            <person name="Burstein D."/>
            <person name="Anantharaman K."/>
            <person name="Lane K.R."/>
            <person name="Thomas B.C."/>
            <person name="Pan C."/>
            <person name="Northen T.R."/>
            <person name="Banfield J.F."/>
        </authorList>
    </citation>
    <scope>NUCLEOTIDE SEQUENCE [LARGE SCALE GENOMIC DNA]</scope>
    <source>
        <strain evidence="6">WS_10</strain>
    </source>
</reference>
<evidence type="ECO:0000256" key="3">
    <source>
        <dbReference type="ARBA" id="ARBA00022777"/>
    </source>
</evidence>
<dbReference type="InterPro" id="IPR000719">
    <property type="entry name" value="Prot_kinase_dom"/>
</dbReference>
<dbReference type="SUPFAM" id="SSF56112">
    <property type="entry name" value="Protein kinase-like (PK-like)"/>
    <property type="match status" value="1"/>
</dbReference>
<dbReference type="GO" id="GO:0005524">
    <property type="term" value="F:ATP binding"/>
    <property type="evidence" value="ECO:0007669"/>
    <property type="project" value="UniProtKB-KW"/>
</dbReference>
<accession>A0A538U7E5</accession>
<dbReference type="Gene3D" id="3.30.200.20">
    <property type="entry name" value="Phosphorylase Kinase, domain 1"/>
    <property type="match status" value="1"/>
</dbReference>